<dbReference type="PANTHER" id="PTHR45655">
    <property type="entry name" value="GUANYLATE CYCLASE SOLUBLE SUBUNIT BETA-2"/>
    <property type="match status" value="1"/>
</dbReference>
<dbReference type="Gene3D" id="3.30.450.260">
    <property type="entry name" value="Haem NO binding associated domain"/>
    <property type="match status" value="1"/>
</dbReference>
<evidence type="ECO:0000256" key="8">
    <source>
        <dbReference type="RuleBase" id="RU000405"/>
    </source>
</evidence>
<sequence>QYGQIHIIIRQMVIGKYGHDMWDTILKKSGLDDSKHFLVFSQYDDSLTYKVVGAASECLDLPVNTVLEVFGDYFIMHVLRHGYDTMLRTLGNNMWNFIQNLDSLHSLLALSYKEIRPPSFRCESGEDGDLLLHYYSVRSGLAPLVLGTIRAVGRDIFKQRVEITALGTSSEEIAGKTQEHTTFKVFKKPFKACRKYMMQVKLLPFAHMTSQCQFTIFQVKLFDDEPENIIDALEGAETNTTIEKSAFEMCPFQQHMPYYLSPHEICKTFPYHIIFDKEMMIKQCGYQVKKMLPAFQTPPICMSDNFEVVHPRMALTIENISKFINSIFFISVKHTDDETKKNGVCLKGQMSWLEDSGHMIFVGSLRLSSFNELAEKKVFMSDIPLYDVTRELVLLHEQRSAEIDYAQKLDETTAELKVTSKALESEKKKTEMLLYQMLPQKVAHQLKNGKQVEAEKFEEVTILFSDIVTFTTISAACTPLQIVNMLNDLYQRFDQKTDQHGVYKVETIGDAYMIVCGVPEKTKHHSIPVARFAIDMVLEANQVTSPHTGQPIQIRVGVHTGPVVAGVVGVKMPRYCLFGDTVNTASRMESHGLPGRIHISPTTYQSLGDSGFLYKQRGDITVKGKGCMATYFLVGSDTTLIEEPNDAFSQHSVLNQNIDLKVCNSSKNKIDSKTRSRACEIL</sequence>
<dbReference type="InterPro" id="IPR011644">
    <property type="entry name" value="Heme_NO-bd"/>
</dbReference>
<keyword evidence="7" id="KW-0141">cGMP biosynthesis</keyword>
<comment type="similarity">
    <text evidence="8">Belongs to the adenylyl cyclase class-4/guanylyl cyclase family.</text>
</comment>
<keyword evidence="5" id="KW-0342">GTP-binding</keyword>
<protein>
    <recommendedName>
        <fullName evidence="2">guanylate cyclase</fullName>
        <ecNumber evidence="2">4.6.1.2</ecNumber>
    </recommendedName>
</protein>
<keyword evidence="3" id="KW-0963">Cytoplasm</keyword>
<dbReference type="SMART" id="SM00044">
    <property type="entry name" value="CYCc"/>
    <property type="match status" value="1"/>
</dbReference>
<dbReference type="GO" id="GO:0070482">
    <property type="term" value="P:response to oxygen levels"/>
    <property type="evidence" value="ECO:0007669"/>
    <property type="project" value="TreeGrafter"/>
</dbReference>
<feature type="domain" description="Guanylate cyclase" evidence="9">
    <location>
        <begin position="461"/>
        <end position="589"/>
    </location>
</feature>
<dbReference type="InterPro" id="IPR011645">
    <property type="entry name" value="HNOB_dom_associated"/>
</dbReference>
<accession>V4CAZ4</accession>
<dbReference type="FunFam" id="3.30.450.260:FF:000002">
    <property type="entry name" value="guanylate cyclase soluble subunit alpha-2"/>
    <property type="match status" value="1"/>
</dbReference>
<dbReference type="Pfam" id="PF07700">
    <property type="entry name" value="HNOB"/>
    <property type="match status" value="1"/>
</dbReference>
<name>V4CAZ4_LOTGI</name>
<dbReference type="InterPro" id="IPR042463">
    <property type="entry name" value="HNOB_dom_associated_sf"/>
</dbReference>
<dbReference type="GO" id="GO:0008074">
    <property type="term" value="C:guanylate cyclase complex, soluble"/>
    <property type="evidence" value="ECO:0007669"/>
    <property type="project" value="TreeGrafter"/>
</dbReference>
<dbReference type="PANTHER" id="PTHR45655:SF13">
    <property type="entry name" value="SOLUBLE GUANYLATE CYCLASE GCY-32-RELATED"/>
    <property type="match status" value="1"/>
</dbReference>
<dbReference type="STRING" id="225164.V4CAZ4"/>
<dbReference type="OMA" id="IWMESMR"/>
<keyword evidence="6 8" id="KW-0456">Lyase</keyword>
<organism evidence="10 11">
    <name type="scientific">Lottia gigantea</name>
    <name type="common">Giant owl limpet</name>
    <dbReference type="NCBI Taxonomy" id="225164"/>
    <lineage>
        <taxon>Eukaryota</taxon>
        <taxon>Metazoa</taxon>
        <taxon>Spiralia</taxon>
        <taxon>Lophotrochozoa</taxon>
        <taxon>Mollusca</taxon>
        <taxon>Gastropoda</taxon>
        <taxon>Patellogastropoda</taxon>
        <taxon>Lottioidea</taxon>
        <taxon>Lottiidae</taxon>
        <taxon>Lottia</taxon>
    </lineage>
</organism>
<gene>
    <name evidence="10" type="ORF">LOTGIDRAFT_142368</name>
</gene>
<dbReference type="PROSITE" id="PS50125">
    <property type="entry name" value="GUANYLATE_CYCLASE_2"/>
    <property type="match status" value="1"/>
</dbReference>
<feature type="non-terminal residue" evidence="10">
    <location>
        <position position="1"/>
    </location>
</feature>
<evidence type="ECO:0000313" key="11">
    <source>
        <dbReference type="Proteomes" id="UP000030746"/>
    </source>
</evidence>
<evidence type="ECO:0000256" key="7">
    <source>
        <dbReference type="ARBA" id="ARBA00023293"/>
    </source>
</evidence>
<evidence type="ECO:0000256" key="2">
    <source>
        <dbReference type="ARBA" id="ARBA00012202"/>
    </source>
</evidence>
<dbReference type="InterPro" id="IPR024096">
    <property type="entry name" value="NO_sig/Golgi_transp_ligand-bd"/>
</dbReference>
<dbReference type="CTD" id="20234567"/>
<dbReference type="RefSeq" id="XP_009050279.1">
    <property type="nucleotide sequence ID" value="XM_009052031.1"/>
</dbReference>
<dbReference type="EMBL" id="KB201194">
    <property type="protein sequence ID" value="ESO98999.1"/>
    <property type="molecule type" value="Genomic_DNA"/>
</dbReference>
<evidence type="ECO:0000256" key="5">
    <source>
        <dbReference type="ARBA" id="ARBA00023134"/>
    </source>
</evidence>
<dbReference type="InterPro" id="IPR038158">
    <property type="entry name" value="H-NOX_domain_sf"/>
</dbReference>
<dbReference type="Gene3D" id="6.10.250.780">
    <property type="match status" value="1"/>
</dbReference>
<dbReference type="SUPFAM" id="SSF111126">
    <property type="entry name" value="Ligand-binding domain in the NO signalling and Golgi transport"/>
    <property type="match status" value="1"/>
</dbReference>
<dbReference type="InterPro" id="IPR018297">
    <property type="entry name" value="A/G_cyclase_CS"/>
</dbReference>
<dbReference type="AlphaFoldDB" id="V4CAZ4"/>
<evidence type="ECO:0000256" key="4">
    <source>
        <dbReference type="ARBA" id="ARBA00022741"/>
    </source>
</evidence>
<dbReference type="FunFam" id="3.30.70.1230:FF:000007">
    <property type="entry name" value="Guanylate cyclase soluble subunit alpha-3"/>
    <property type="match status" value="1"/>
</dbReference>
<dbReference type="GO" id="GO:0005525">
    <property type="term" value="F:GTP binding"/>
    <property type="evidence" value="ECO:0007669"/>
    <property type="project" value="UniProtKB-KW"/>
</dbReference>
<dbReference type="GO" id="GO:0004383">
    <property type="term" value="F:guanylate cyclase activity"/>
    <property type="evidence" value="ECO:0007669"/>
    <property type="project" value="UniProtKB-EC"/>
</dbReference>
<comment type="subcellular location">
    <subcellularLocation>
        <location evidence="1">Cytoplasm</location>
    </subcellularLocation>
</comment>
<dbReference type="Gene3D" id="3.30.70.1230">
    <property type="entry name" value="Nucleotide cyclase"/>
    <property type="match status" value="1"/>
</dbReference>
<dbReference type="SUPFAM" id="SSF55073">
    <property type="entry name" value="Nucleotide cyclase"/>
    <property type="match status" value="1"/>
</dbReference>
<keyword evidence="4" id="KW-0547">Nucleotide-binding</keyword>
<dbReference type="Pfam" id="PF07701">
    <property type="entry name" value="HNOBA"/>
    <property type="match status" value="1"/>
</dbReference>
<evidence type="ECO:0000256" key="6">
    <source>
        <dbReference type="ARBA" id="ARBA00023239"/>
    </source>
</evidence>
<evidence type="ECO:0000256" key="3">
    <source>
        <dbReference type="ARBA" id="ARBA00022490"/>
    </source>
</evidence>
<dbReference type="CDD" id="cd07302">
    <property type="entry name" value="CHD"/>
    <property type="match status" value="1"/>
</dbReference>
<dbReference type="KEGG" id="lgi:LOTGIDRAFT_142368"/>
<dbReference type="InterPro" id="IPR001054">
    <property type="entry name" value="A/G_cyclase"/>
</dbReference>
<evidence type="ECO:0000259" key="9">
    <source>
        <dbReference type="PROSITE" id="PS50125"/>
    </source>
</evidence>
<dbReference type="Pfam" id="PF00211">
    <property type="entry name" value="Guanylate_cyc"/>
    <property type="match status" value="1"/>
</dbReference>
<dbReference type="Gene3D" id="3.90.1520.10">
    <property type="entry name" value="H-NOX domain"/>
    <property type="match status" value="1"/>
</dbReference>
<proteinExistence type="inferred from homology"/>
<dbReference type="Proteomes" id="UP000030746">
    <property type="component" value="Unassembled WGS sequence"/>
</dbReference>
<dbReference type="HOGENOM" id="CLU_011614_4_0_1"/>
<dbReference type="InterPro" id="IPR029787">
    <property type="entry name" value="Nucleotide_cyclase"/>
</dbReference>
<dbReference type="PROSITE" id="PS00452">
    <property type="entry name" value="GUANYLATE_CYCLASE_1"/>
    <property type="match status" value="1"/>
</dbReference>
<dbReference type="GO" id="GO:0019934">
    <property type="term" value="P:cGMP-mediated signaling"/>
    <property type="evidence" value="ECO:0007669"/>
    <property type="project" value="TreeGrafter"/>
</dbReference>
<dbReference type="GeneID" id="20234567"/>
<reference evidence="10 11" key="1">
    <citation type="journal article" date="2013" name="Nature">
        <title>Insights into bilaterian evolution from three spiralian genomes.</title>
        <authorList>
            <person name="Simakov O."/>
            <person name="Marletaz F."/>
            <person name="Cho S.J."/>
            <person name="Edsinger-Gonzales E."/>
            <person name="Havlak P."/>
            <person name="Hellsten U."/>
            <person name="Kuo D.H."/>
            <person name="Larsson T."/>
            <person name="Lv J."/>
            <person name="Arendt D."/>
            <person name="Savage R."/>
            <person name="Osoegawa K."/>
            <person name="de Jong P."/>
            <person name="Grimwood J."/>
            <person name="Chapman J.A."/>
            <person name="Shapiro H."/>
            <person name="Aerts A."/>
            <person name="Otillar R.P."/>
            <person name="Terry A.Y."/>
            <person name="Boore J.L."/>
            <person name="Grigoriev I.V."/>
            <person name="Lindberg D.R."/>
            <person name="Seaver E.C."/>
            <person name="Weisblat D.A."/>
            <person name="Putnam N.H."/>
            <person name="Rokhsar D.S."/>
        </authorList>
    </citation>
    <scope>NUCLEOTIDE SEQUENCE [LARGE SCALE GENOMIC DNA]</scope>
</reference>
<evidence type="ECO:0000313" key="10">
    <source>
        <dbReference type="EMBL" id="ESO98999.1"/>
    </source>
</evidence>
<dbReference type="EC" id="4.6.1.2" evidence="2"/>
<evidence type="ECO:0000256" key="1">
    <source>
        <dbReference type="ARBA" id="ARBA00004496"/>
    </source>
</evidence>
<keyword evidence="11" id="KW-1185">Reference proteome</keyword>
<dbReference type="GO" id="GO:0020037">
    <property type="term" value="F:heme binding"/>
    <property type="evidence" value="ECO:0007669"/>
    <property type="project" value="InterPro"/>
</dbReference>
<dbReference type="OrthoDB" id="6127067at2759"/>